<dbReference type="Pfam" id="PF15200">
    <property type="entry name" value="KRTDAP"/>
    <property type="match status" value="1"/>
</dbReference>
<dbReference type="InterPro" id="IPR018103">
    <property type="entry name" value="Translation_control_tumour_CS"/>
</dbReference>
<dbReference type="InterPro" id="IPR028196">
    <property type="entry name" value="KRTDAP"/>
</dbReference>
<sequence length="559" mass="59795">MKLQGSLACLLLALYLGSGEAGPLLSGGASAEAGFGEAIGHAAGDAISHGIREAIGQGAGEAAHALGNTGSEAGRQAENIIRHGIDAAHSSWQGMPGSNGAWGTNGQPPSGGQGTFGSQGGLGAHSQGNPEGPGNPWIHAGGSGGSFGTNSQGSSWGQGGNGGPYNLGPNTQGAVAQPGYGSARGNSNPNTECDNPGNGVRVSGGSGGQNSQTSGPFNFDTFWKNFKAKLGFINWDAINKDFKHNTPFLNWKEIIENYNYNQQAYPTVSGGQYSAKAPAKEETTIGNYAAGPEAFKTEEFLNWHALFEMIKKKLPFLNWDAFPKTRSSQEPGTTEDADVEAEAKLLGQTRQKHQQTQFPSQVPAFSLSVFLAPHSAAVGQHCPAVLSPTLWILILRKLVGEKEHWTRKNSIDFCPAPLRLHHARAELRAPLRQRLRLLPAAIMIIYRDLISHDEMFSDIYKIREIADGLCLEVEGKMVSRTEGNIDDSLIGGNASAEGPEGEGTESTVVTGVDIVMNHHLQETSFTKEAYKKYIKDYMKSIKGKLEEQRPERVKPFMTQ</sequence>
<comment type="similarity">
    <text evidence="1">Belongs to the TCTP family.</text>
</comment>
<dbReference type="Gene3D" id="2.170.150.10">
    <property type="entry name" value="Metal Binding Protein, Guanine Nucleotide Exchange Factor, Chain A"/>
    <property type="match status" value="1"/>
</dbReference>
<feature type="compositionally biased region" description="Gly residues" evidence="2">
    <location>
        <begin position="109"/>
        <end position="123"/>
    </location>
</feature>
<dbReference type="EMBL" id="KB108102">
    <property type="protein sequence ID" value="ELK29275.1"/>
    <property type="molecule type" value="Genomic_DNA"/>
</dbReference>
<protein>
    <submittedName>
        <fullName evidence="5">Translationally-controlled tumor protein</fullName>
    </submittedName>
</protein>
<dbReference type="InterPro" id="IPR033541">
    <property type="entry name" value="Dermokine"/>
</dbReference>
<dbReference type="AlphaFoldDB" id="L5LTB9"/>
<feature type="region of interest" description="Disordered" evidence="2">
    <location>
        <begin position="89"/>
        <end position="213"/>
    </location>
</feature>
<dbReference type="FunFam" id="2.170.150.10:FF:000013">
    <property type="entry name" value="Similar to tumor protein, translationally-controlled 1"/>
    <property type="match status" value="1"/>
</dbReference>
<dbReference type="PROSITE" id="PS01002">
    <property type="entry name" value="TCTP_1"/>
    <property type="match status" value="1"/>
</dbReference>
<dbReference type="InterPro" id="IPR018105">
    <property type="entry name" value="Translational_control_tumour_p"/>
</dbReference>
<organism evidence="5 6">
    <name type="scientific">Myotis davidii</name>
    <name type="common">David's myotis</name>
    <dbReference type="NCBI Taxonomy" id="225400"/>
    <lineage>
        <taxon>Eukaryota</taxon>
        <taxon>Metazoa</taxon>
        <taxon>Chordata</taxon>
        <taxon>Craniata</taxon>
        <taxon>Vertebrata</taxon>
        <taxon>Euteleostomi</taxon>
        <taxon>Mammalia</taxon>
        <taxon>Eutheria</taxon>
        <taxon>Laurasiatheria</taxon>
        <taxon>Chiroptera</taxon>
        <taxon>Yangochiroptera</taxon>
        <taxon>Vespertilionidae</taxon>
        <taxon>Myotis</taxon>
    </lineage>
</organism>
<dbReference type="PRINTS" id="PR01653">
    <property type="entry name" value="TCTPROTEIN"/>
</dbReference>
<dbReference type="GO" id="GO:0005615">
    <property type="term" value="C:extracellular space"/>
    <property type="evidence" value="ECO:0007669"/>
    <property type="project" value="TreeGrafter"/>
</dbReference>
<evidence type="ECO:0000313" key="6">
    <source>
        <dbReference type="Proteomes" id="UP000010556"/>
    </source>
</evidence>
<evidence type="ECO:0000256" key="1">
    <source>
        <dbReference type="PROSITE-ProRule" id="PRU01133"/>
    </source>
</evidence>
<dbReference type="Proteomes" id="UP000010556">
    <property type="component" value="Unassembled WGS sequence"/>
</dbReference>
<evidence type="ECO:0000256" key="3">
    <source>
        <dbReference type="SAM" id="SignalP"/>
    </source>
</evidence>
<gene>
    <name evidence="5" type="ORF">MDA_GLEAN10008222</name>
</gene>
<reference evidence="6" key="1">
    <citation type="journal article" date="2013" name="Science">
        <title>Comparative analysis of bat genomes provides insight into the evolution of flight and immunity.</title>
        <authorList>
            <person name="Zhang G."/>
            <person name="Cowled C."/>
            <person name="Shi Z."/>
            <person name="Huang Z."/>
            <person name="Bishop-Lilly K.A."/>
            <person name="Fang X."/>
            <person name="Wynne J.W."/>
            <person name="Xiong Z."/>
            <person name="Baker M.L."/>
            <person name="Zhao W."/>
            <person name="Tachedjian M."/>
            <person name="Zhu Y."/>
            <person name="Zhou P."/>
            <person name="Jiang X."/>
            <person name="Ng J."/>
            <person name="Yang L."/>
            <person name="Wu L."/>
            <person name="Xiao J."/>
            <person name="Feng Y."/>
            <person name="Chen Y."/>
            <person name="Sun X."/>
            <person name="Zhang Y."/>
            <person name="Marsh G.A."/>
            <person name="Crameri G."/>
            <person name="Broder C.C."/>
            <person name="Frey K.G."/>
            <person name="Wang L.F."/>
            <person name="Wang J."/>
        </authorList>
    </citation>
    <scope>NUCLEOTIDE SEQUENCE [LARGE SCALE GENOMIC DNA]</scope>
</reference>
<evidence type="ECO:0000259" key="4">
    <source>
        <dbReference type="PROSITE" id="PS51797"/>
    </source>
</evidence>
<dbReference type="InterPro" id="IPR011323">
    <property type="entry name" value="Mss4/transl-control_tumour"/>
</dbReference>
<dbReference type="PANTHER" id="PTHR36881:SF1">
    <property type="entry name" value="DERMOKINE"/>
    <property type="match status" value="1"/>
</dbReference>
<feature type="signal peptide" evidence="3">
    <location>
        <begin position="1"/>
        <end position="21"/>
    </location>
</feature>
<feature type="chain" id="PRO_5003970607" evidence="3">
    <location>
        <begin position="22"/>
        <end position="559"/>
    </location>
</feature>
<dbReference type="eggNOG" id="KOG1727">
    <property type="taxonomic scope" value="Eukaryota"/>
</dbReference>
<proteinExistence type="inferred from homology"/>
<dbReference type="InterPro" id="IPR034737">
    <property type="entry name" value="TCTP"/>
</dbReference>
<name>L5LTB9_MYODS</name>
<feature type="compositionally biased region" description="Gly residues" evidence="2">
    <location>
        <begin position="156"/>
        <end position="165"/>
    </location>
</feature>
<dbReference type="PROSITE" id="PS51797">
    <property type="entry name" value="TCTP_3"/>
    <property type="match status" value="1"/>
</dbReference>
<feature type="domain" description="TCTP" evidence="4">
    <location>
        <begin position="443"/>
        <end position="559"/>
    </location>
</feature>
<dbReference type="InterPro" id="IPR011057">
    <property type="entry name" value="Mss4-like_sf"/>
</dbReference>
<evidence type="ECO:0000256" key="2">
    <source>
        <dbReference type="SAM" id="MobiDB-lite"/>
    </source>
</evidence>
<dbReference type="Pfam" id="PF00838">
    <property type="entry name" value="TCTP"/>
    <property type="match status" value="1"/>
</dbReference>
<dbReference type="SUPFAM" id="SSF51316">
    <property type="entry name" value="Mss4-like"/>
    <property type="match status" value="1"/>
</dbReference>
<dbReference type="PANTHER" id="PTHR36881">
    <property type="entry name" value="DERMOKINE"/>
    <property type="match status" value="1"/>
</dbReference>
<feature type="compositionally biased region" description="Polar residues" evidence="2">
    <location>
        <begin position="184"/>
        <end position="193"/>
    </location>
</feature>
<evidence type="ECO:0000313" key="5">
    <source>
        <dbReference type="EMBL" id="ELK29275.1"/>
    </source>
</evidence>
<keyword evidence="3" id="KW-0732">Signal</keyword>
<keyword evidence="6" id="KW-1185">Reference proteome</keyword>
<accession>L5LTB9</accession>
<dbReference type="GO" id="GO:1903575">
    <property type="term" value="P:cornified envelope assembly"/>
    <property type="evidence" value="ECO:0007669"/>
    <property type="project" value="InterPro"/>
</dbReference>